<sequence length="487" mass="53746">MAKRSYSASPRVVKLSRKKSPSAESYATTVSDVWETVGACAATMDIHAVAIKLYELCLNYHPSSIKALIGWSKLLRLNDISFNETLGTQAALCRLTEVTDRFPELAKSYEIYKELTECYLLLGLTDQAHQTIQHALVLQPNISELRLLSGQTLIRAGLRVPAAASLKRAIALLPPSISEYLTENVEVARNAHAELAAIAAADGNFETSIEELKLTLKLPPPQLARLNEYVALWCALLTALERAGRIPEALEACEQAELAVGFSPRIIITHAYLLLLDEDKEKAFEAVRLLNHVVHLEQQEIARLEPQNDQQRESDNQEDTTGDFLPWCLLGKAYTLLYAPRAAYDSYHIALRGASLLPITWLAVGKLYLELKQLPDALAAYSQALRLQLNEDLPGTAAAWDGLSCVYERCDQQLTDAADSCSRASLCFAAYGDTESAREYKERAQKLKDAAEGKGSVPPLKSPMGVPNSFLRDLVTLLPSERIALIQ</sequence>
<comment type="subcellular location">
    <subcellularLocation>
        <location evidence="1">Nucleus</location>
    </subcellularLocation>
</comment>
<dbReference type="SMART" id="SM00028">
    <property type="entry name" value="TPR"/>
    <property type="match status" value="5"/>
</dbReference>
<dbReference type="PANTHER" id="PTHR14017">
    <property type="entry name" value="LYSINE-SPECIFIC DEMETHYLASE"/>
    <property type="match status" value="1"/>
</dbReference>
<dbReference type="EMBL" id="ML004445">
    <property type="protein sequence ID" value="RKP31173.1"/>
    <property type="molecule type" value="Genomic_DNA"/>
</dbReference>
<reference evidence="5" key="1">
    <citation type="journal article" date="2018" name="Nat. Microbiol.">
        <title>Leveraging single-cell genomics to expand the fungal tree of life.</title>
        <authorList>
            <person name="Ahrendt S.R."/>
            <person name="Quandt C.A."/>
            <person name="Ciobanu D."/>
            <person name="Clum A."/>
            <person name="Salamov A."/>
            <person name="Andreopoulos B."/>
            <person name="Cheng J.F."/>
            <person name="Woyke T."/>
            <person name="Pelin A."/>
            <person name="Henrissat B."/>
            <person name="Reynolds N.K."/>
            <person name="Benny G.L."/>
            <person name="Smith M.E."/>
            <person name="James T.Y."/>
            <person name="Grigoriev I.V."/>
        </authorList>
    </citation>
    <scope>NUCLEOTIDE SEQUENCE [LARGE SCALE GENOMIC DNA]</scope>
    <source>
        <strain evidence="5">Baker2002</strain>
    </source>
</reference>
<dbReference type="GO" id="GO:0000122">
    <property type="term" value="P:negative regulation of transcription by RNA polymerase II"/>
    <property type="evidence" value="ECO:0007669"/>
    <property type="project" value="TreeGrafter"/>
</dbReference>
<accession>A0A4P9ZED6</accession>
<dbReference type="PROSITE" id="PS50005">
    <property type="entry name" value="TPR"/>
    <property type="match status" value="1"/>
</dbReference>
<proteinExistence type="predicted"/>
<feature type="repeat" description="TPR" evidence="3">
    <location>
        <begin position="358"/>
        <end position="391"/>
    </location>
</feature>
<evidence type="ECO:0000256" key="2">
    <source>
        <dbReference type="ARBA" id="ARBA00023242"/>
    </source>
</evidence>
<gene>
    <name evidence="4" type="ORF">METBISCDRAFT_14549</name>
</gene>
<evidence type="ECO:0000256" key="3">
    <source>
        <dbReference type="PROSITE-ProRule" id="PRU00339"/>
    </source>
</evidence>
<dbReference type="InterPro" id="IPR019734">
    <property type="entry name" value="TPR_rpt"/>
</dbReference>
<evidence type="ECO:0000313" key="4">
    <source>
        <dbReference type="EMBL" id="RKP31173.1"/>
    </source>
</evidence>
<dbReference type="InterPro" id="IPR051630">
    <property type="entry name" value="Corepressor-Demethylase"/>
</dbReference>
<dbReference type="OrthoDB" id="418911at2759"/>
<dbReference type="GO" id="GO:0005634">
    <property type="term" value="C:nucleus"/>
    <property type="evidence" value="ECO:0007669"/>
    <property type="project" value="UniProtKB-SubCell"/>
</dbReference>
<dbReference type="GO" id="GO:0017053">
    <property type="term" value="C:transcription repressor complex"/>
    <property type="evidence" value="ECO:0007669"/>
    <property type="project" value="TreeGrafter"/>
</dbReference>
<dbReference type="InterPro" id="IPR011990">
    <property type="entry name" value="TPR-like_helical_dom_sf"/>
</dbReference>
<evidence type="ECO:0000256" key="1">
    <source>
        <dbReference type="ARBA" id="ARBA00004123"/>
    </source>
</evidence>
<protein>
    <submittedName>
        <fullName evidence="4">TPR-like protein</fullName>
    </submittedName>
</protein>
<name>A0A4P9ZED6_9ASCO</name>
<keyword evidence="5" id="KW-1185">Reference proteome</keyword>
<dbReference type="Gene3D" id="1.25.40.10">
    <property type="entry name" value="Tetratricopeptide repeat domain"/>
    <property type="match status" value="2"/>
</dbReference>
<feature type="non-terminal residue" evidence="4">
    <location>
        <position position="487"/>
    </location>
</feature>
<dbReference type="Proteomes" id="UP000268321">
    <property type="component" value="Unassembled WGS sequence"/>
</dbReference>
<keyword evidence="3" id="KW-0802">TPR repeat</keyword>
<dbReference type="AlphaFoldDB" id="A0A4P9ZED6"/>
<evidence type="ECO:0000313" key="5">
    <source>
        <dbReference type="Proteomes" id="UP000268321"/>
    </source>
</evidence>
<organism evidence="4 5">
    <name type="scientific">Metschnikowia bicuspidata</name>
    <dbReference type="NCBI Taxonomy" id="27322"/>
    <lineage>
        <taxon>Eukaryota</taxon>
        <taxon>Fungi</taxon>
        <taxon>Dikarya</taxon>
        <taxon>Ascomycota</taxon>
        <taxon>Saccharomycotina</taxon>
        <taxon>Pichiomycetes</taxon>
        <taxon>Metschnikowiaceae</taxon>
        <taxon>Metschnikowia</taxon>
    </lineage>
</organism>
<dbReference type="SUPFAM" id="SSF48452">
    <property type="entry name" value="TPR-like"/>
    <property type="match status" value="2"/>
</dbReference>
<dbReference type="GO" id="GO:0000978">
    <property type="term" value="F:RNA polymerase II cis-regulatory region sequence-specific DNA binding"/>
    <property type="evidence" value="ECO:0007669"/>
    <property type="project" value="TreeGrafter"/>
</dbReference>
<dbReference type="PANTHER" id="PTHR14017:SF1">
    <property type="entry name" value="LD02225P"/>
    <property type="match status" value="1"/>
</dbReference>
<keyword evidence="2" id="KW-0539">Nucleus</keyword>
<dbReference type="GO" id="GO:0031490">
    <property type="term" value="F:chromatin DNA binding"/>
    <property type="evidence" value="ECO:0007669"/>
    <property type="project" value="TreeGrafter"/>
</dbReference>